<organism evidence="3 4">
    <name type="scientific">Streptomyces coffeae</name>
    <dbReference type="NCBI Taxonomy" id="621382"/>
    <lineage>
        <taxon>Bacteria</taxon>
        <taxon>Bacillati</taxon>
        <taxon>Actinomycetota</taxon>
        <taxon>Actinomycetes</taxon>
        <taxon>Kitasatosporales</taxon>
        <taxon>Streptomycetaceae</taxon>
        <taxon>Streptomyces</taxon>
    </lineage>
</organism>
<evidence type="ECO:0000313" key="4">
    <source>
        <dbReference type="Proteomes" id="UP000634229"/>
    </source>
</evidence>
<proteinExistence type="predicted"/>
<protein>
    <submittedName>
        <fullName evidence="3">Uncharacterized protein</fullName>
    </submittedName>
</protein>
<feature type="compositionally biased region" description="Low complexity" evidence="1">
    <location>
        <begin position="157"/>
        <end position="176"/>
    </location>
</feature>
<feature type="transmembrane region" description="Helical" evidence="2">
    <location>
        <begin position="118"/>
        <end position="138"/>
    </location>
</feature>
<feature type="transmembrane region" description="Helical" evidence="2">
    <location>
        <begin position="20"/>
        <end position="37"/>
    </location>
</feature>
<feature type="compositionally biased region" description="Basic and acidic residues" evidence="1">
    <location>
        <begin position="200"/>
        <end position="209"/>
    </location>
</feature>
<keyword evidence="4" id="KW-1185">Reference proteome</keyword>
<feature type="region of interest" description="Disordered" evidence="1">
    <location>
        <begin position="87"/>
        <end position="114"/>
    </location>
</feature>
<evidence type="ECO:0000256" key="2">
    <source>
        <dbReference type="SAM" id="Phobius"/>
    </source>
</evidence>
<feature type="transmembrane region" description="Helical" evidence="2">
    <location>
        <begin position="43"/>
        <end position="63"/>
    </location>
</feature>
<sequence>MHGKAESDGQQKSGRAELSVAQVAGSALAAVAAAVLASKLGVYGTILGAGLVSVVATAGGSIFQQLFRRTGEQIKEARDQTRTPRLAGRGAATAPREHGVWNDPTTHGARRRGGRRPALAALAVFAVAMAAITGIEWASGGPVSNVWGGDRGGTTVSESVNGPSGSSGSKSDPAPSDTRSGTPSRDRGPERGSSPSPGSSRERGDDGADRPATPTPGPSRSSGAGGGDGGASPDRTPGTSDPTPAPSTTPSQSAPDGSAEGTGGATPEPDSSAGE</sequence>
<evidence type="ECO:0000256" key="1">
    <source>
        <dbReference type="SAM" id="MobiDB-lite"/>
    </source>
</evidence>
<accession>A0ABS1NKR4</accession>
<dbReference type="EMBL" id="JAERRF010000019">
    <property type="protein sequence ID" value="MBL1100480.1"/>
    <property type="molecule type" value="Genomic_DNA"/>
</dbReference>
<keyword evidence="2" id="KW-1133">Transmembrane helix</keyword>
<keyword evidence="2" id="KW-0472">Membrane</keyword>
<evidence type="ECO:0000313" key="3">
    <source>
        <dbReference type="EMBL" id="MBL1100480.1"/>
    </source>
</evidence>
<name>A0ABS1NKR4_9ACTN</name>
<gene>
    <name evidence="3" type="ORF">JK363_28135</name>
</gene>
<dbReference type="Proteomes" id="UP000634229">
    <property type="component" value="Unassembled WGS sequence"/>
</dbReference>
<feature type="compositionally biased region" description="Low complexity" evidence="1">
    <location>
        <begin position="231"/>
        <end position="256"/>
    </location>
</feature>
<feature type="region of interest" description="Disordered" evidence="1">
    <location>
        <begin position="139"/>
        <end position="275"/>
    </location>
</feature>
<reference evidence="3 4" key="1">
    <citation type="submission" date="2021-01" db="EMBL/GenBank/DDBJ databases">
        <title>WGS of actinomycetes isolated from Thailand.</title>
        <authorList>
            <person name="Thawai C."/>
        </authorList>
    </citation>
    <scope>NUCLEOTIDE SEQUENCE [LARGE SCALE GENOMIC DNA]</scope>
    <source>
        <strain evidence="3 4">CA1R205</strain>
    </source>
</reference>
<keyword evidence="2" id="KW-0812">Transmembrane</keyword>
<comment type="caution">
    <text evidence="3">The sequence shown here is derived from an EMBL/GenBank/DDBJ whole genome shotgun (WGS) entry which is preliminary data.</text>
</comment>